<dbReference type="PANTHER" id="PTHR31594:SF14">
    <property type="entry name" value="FIBRONECTIN TYPE-III DOMAIN-CONTAINING PROTEIN"/>
    <property type="match status" value="1"/>
</dbReference>
<dbReference type="eggNOG" id="ENOG502T0TV">
    <property type="taxonomic scope" value="Eukaryota"/>
</dbReference>
<evidence type="ECO:0000313" key="2">
    <source>
        <dbReference type="EMBL" id="EFX71603.1"/>
    </source>
</evidence>
<reference evidence="2 3" key="1">
    <citation type="journal article" date="2011" name="Science">
        <title>The ecoresponsive genome of Daphnia pulex.</title>
        <authorList>
            <person name="Colbourne J.K."/>
            <person name="Pfrender M.E."/>
            <person name="Gilbert D."/>
            <person name="Thomas W.K."/>
            <person name="Tucker A."/>
            <person name="Oakley T.H."/>
            <person name="Tokishita S."/>
            <person name="Aerts A."/>
            <person name="Arnold G.J."/>
            <person name="Basu M.K."/>
            <person name="Bauer D.J."/>
            <person name="Caceres C.E."/>
            <person name="Carmel L."/>
            <person name="Casola C."/>
            <person name="Choi J.H."/>
            <person name="Detter J.C."/>
            <person name="Dong Q."/>
            <person name="Dusheyko S."/>
            <person name="Eads B.D."/>
            <person name="Frohlich T."/>
            <person name="Geiler-Samerotte K.A."/>
            <person name="Gerlach D."/>
            <person name="Hatcher P."/>
            <person name="Jogdeo S."/>
            <person name="Krijgsveld J."/>
            <person name="Kriventseva E.V."/>
            <person name="Kultz D."/>
            <person name="Laforsch C."/>
            <person name="Lindquist E."/>
            <person name="Lopez J."/>
            <person name="Manak J.R."/>
            <person name="Muller J."/>
            <person name="Pangilinan J."/>
            <person name="Patwardhan R.P."/>
            <person name="Pitluck S."/>
            <person name="Pritham E.J."/>
            <person name="Rechtsteiner A."/>
            <person name="Rho M."/>
            <person name="Rogozin I.B."/>
            <person name="Sakarya O."/>
            <person name="Salamov A."/>
            <person name="Schaack S."/>
            <person name="Shapiro H."/>
            <person name="Shiga Y."/>
            <person name="Skalitzky C."/>
            <person name="Smith Z."/>
            <person name="Souvorov A."/>
            <person name="Sung W."/>
            <person name="Tang Z."/>
            <person name="Tsuchiya D."/>
            <person name="Tu H."/>
            <person name="Vos H."/>
            <person name="Wang M."/>
            <person name="Wolf Y.I."/>
            <person name="Yamagata H."/>
            <person name="Yamada T."/>
            <person name="Ye Y."/>
            <person name="Shaw J.R."/>
            <person name="Andrews J."/>
            <person name="Crease T.J."/>
            <person name="Tang H."/>
            <person name="Lucas S.M."/>
            <person name="Robertson H.M."/>
            <person name="Bork P."/>
            <person name="Koonin E.V."/>
            <person name="Zdobnov E.M."/>
            <person name="Grigoriev I.V."/>
            <person name="Lynch M."/>
            <person name="Boore J.L."/>
        </authorList>
    </citation>
    <scope>NUCLEOTIDE SEQUENCE [LARGE SCALE GENOMIC DNA]</scope>
</reference>
<dbReference type="Proteomes" id="UP000000305">
    <property type="component" value="Unassembled WGS sequence"/>
</dbReference>
<dbReference type="InParanoid" id="E9H9E2"/>
<dbReference type="InterPro" id="IPR003961">
    <property type="entry name" value="FN3_dom"/>
</dbReference>
<evidence type="ECO:0000313" key="3">
    <source>
        <dbReference type="Proteomes" id="UP000000305"/>
    </source>
</evidence>
<dbReference type="HOGENOM" id="CLU_357989_0_0_1"/>
<dbReference type="CDD" id="cd00063">
    <property type="entry name" value="FN3"/>
    <property type="match status" value="1"/>
</dbReference>
<dbReference type="InterPro" id="IPR013783">
    <property type="entry name" value="Ig-like_fold"/>
</dbReference>
<protein>
    <recommendedName>
        <fullName evidence="4">Fibronectin type-III domain-containing protein</fullName>
    </recommendedName>
</protein>
<dbReference type="PhylomeDB" id="E9H9E2"/>
<gene>
    <name evidence="2" type="ORF">DAPPUDRAFT_255524</name>
</gene>
<dbReference type="InterPro" id="IPR036116">
    <property type="entry name" value="FN3_sf"/>
</dbReference>
<dbReference type="AlphaFoldDB" id="E9H9E2"/>
<dbReference type="Gene3D" id="2.60.40.10">
    <property type="entry name" value="Immunoglobulins"/>
    <property type="match status" value="1"/>
</dbReference>
<dbReference type="OrthoDB" id="6347605at2759"/>
<dbReference type="InterPro" id="IPR052090">
    <property type="entry name" value="Cytolytic_pore-forming_toxin"/>
</dbReference>
<organism evidence="2 3">
    <name type="scientific">Daphnia pulex</name>
    <name type="common">Water flea</name>
    <dbReference type="NCBI Taxonomy" id="6669"/>
    <lineage>
        <taxon>Eukaryota</taxon>
        <taxon>Metazoa</taxon>
        <taxon>Ecdysozoa</taxon>
        <taxon>Arthropoda</taxon>
        <taxon>Crustacea</taxon>
        <taxon>Branchiopoda</taxon>
        <taxon>Diplostraca</taxon>
        <taxon>Cladocera</taxon>
        <taxon>Anomopoda</taxon>
        <taxon>Daphniidae</taxon>
        <taxon>Daphnia</taxon>
    </lineage>
</organism>
<accession>E9H9E2</accession>
<dbReference type="EMBL" id="GL732608">
    <property type="protein sequence ID" value="EFX71603.1"/>
    <property type="molecule type" value="Genomic_DNA"/>
</dbReference>
<feature type="region of interest" description="Disordered" evidence="1">
    <location>
        <begin position="703"/>
        <end position="735"/>
    </location>
</feature>
<proteinExistence type="predicted"/>
<keyword evidence="3" id="KW-1185">Reference proteome</keyword>
<dbReference type="KEGG" id="dpx:DAPPUDRAFT_255524"/>
<evidence type="ECO:0000256" key="1">
    <source>
        <dbReference type="SAM" id="MobiDB-lite"/>
    </source>
</evidence>
<dbReference type="SUPFAM" id="SSF49265">
    <property type="entry name" value="Fibronectin type III"/>
    <property type="match status" value="1"/>
</dbReference>
<evidence type="ECO:0008006" key="4">
    <source>
        <dbReference type="Google" id="ProtNLM"/>
    </source>
</evidence>
<name>E9H9E2_DAPPU</name>
<sequence length="783" mass="90991">MEAAEGIIESHYTRISMLGRNDIQLGDFYNYRNDRVVKGNQLEGKCWPNRKTEEYLLEFNHSKSYNKLEHMNLDEHSQASVVGDLIDDYHGSSLYLNERWKVTEATGTLICRLQTGKIDLDMSIFVRNEGPHFPSDEMEIRKFIQSSDATHVVVGLVYGFESYCVIAKDLDDDQDDTRKEEEVKLSELAAQFVDGLKDGQDPDEFRQQFDKEEIQQFNQIKCRLYADKQKRCQRKYGVFDVYQMWSKILAGQTENDFTIAAIVCPIRIIVDPFNSFPDELFDYYYDTESKLIVQCYFHLFEVRRILSRMNANRFVSNKKPLRQFRMAVRKYQELMKKSIKHAVLEARRTIDDDDEIVRIIDICNTHPVFRPGQLKRWLNDKQIEWEMTEKMANLSGISFLPGRKHLKKSLADTFDKKFSLVLNIPPLDEKTNERLDAMRNYVEASVKLVAVADEEQMMAYYNSPCWYMVERKRKLVVDEIRRMADYVRRNQDDKSQVQFFITPNCDDAGQDFRWHYSVYECENLLSDTLSQLPGPPTNVNYQILSSSTEAGNSNSPTSISGLLKWDYQDLTGIPYHFVVQYRLKDSFWTDCWLQKTTSKAGQSQMAVNLFYDRSRVLEFRVAAVTCIGRSEFSEIVESQILHDGHFEMAGEMNEKPEMSDEEPLLPDNKIPNDQHPSVGLLSLLGLIQTHSEVERKADAVLQQPDAPAPAEEINSSVDTQVAGGKSDDEEEEEVSAVQFKSRNYVNIIEEYYDPDEDSDNGFEHYSYYNCTDLEIVQLNDEIR</sequence>
<dbReference type="PANTHER" id="PTHR31594">
    <property type="entry name" value="AIG1-TYPE G DOMAIN-CONTAINING PROTEIN"/>
    <property type="match status" value="1"/>
</dbReference>